<organism evidence="1 2">
    <name type="scientific">Escherichia phage AlexBoehm</name>
    <dbReference type="NCBI Taxonomy" id="2852028"/>
    <lineage>
        <taxon>Viruses</taxon>
        <taxon>Duplodnaviria</taxon>
        <taxon>Heunggongvirae</taxon>
        <taxon>Uroviricota</taxon>
        <taxon>Caudoviricetes</taxon>
        <taxon>Vequintavirinae</taxon>
        <taxon>Vequintavirus</taxon>
        <taxon>Vequintavirus alexboehm</taxon>
    </lineage>
</organism>
<accession>A0AAE7VNT3</accession>
<sequence length="32" mass="3788">MVDYEAPSPHRFLMLKHGLKRKTCIIPVHRNV</sequence>
<proteinExistence type="predicted"/>
<name>A0AAE7VNT3_9CAUD</name>
<evidence type="ECO:0000313" key="1">
    <source>
        <dbReference type="EMBL" id="QXV75682.1"/>
    </source>
</evidence>
<reference evidence="2" key="1">
    <citation type="journal article" date="2021" name="PLoS Biol.">
        <title>Systematic exploration of Escherichia coli phage-host interactions with the BASEL phage collection.</title>
        <authorList>
            <person name="Maffei E."/>
            <person name="Shaidullina A."/>
            <person name="Burkolter M."/>
            <person name="Heyer Y."/>
            <person name="Estermann F."/>
            <person name="Druelle V."/>
            <person name="Sauer P."/>
            <person name="Willi L."/>
            <person name="Michaelis S."/>
            <person name="Hilbi H."/>
            <person name="Thaler D.S."/>
            <person name="Harms A."/>
        </authorList>
    </citation>
    <scope>NUCLEOTIDE SEQUENCE [LARGE SCALE GENOMIC DNA]</scope>
    <source>
        <strain evidence="2">Bas56</strain>
    </source>
</reference>
<dbReference type="EMBL" id="MZ501048">
    <property type="protein sequence ID" value="QXV75682.1"/>
    <property type="molecule type" value="Genomic_DNA"/>
</dbReference>
<evidence type="ECO:0000313" key="2">
    <source>
        <dbReference type="Proteomes" id="UP000828238"/>
    </source>
</evidence>
<dbReference type="Proteomes" id="UP000828238">
    <property type="component" value="Segment"/>
</dbReference>
<protein>
    <submittedName>
        <fullName evidence="1">Uncharacterized protein</fullName>
    </submittedName>
</protein>
<keyword evidence="2" id="KW-1185">Reference proteome</keyword>
<gene>
    <name evidence="1" type="ORF">bas56_0131</name>
</gene>